<evidence type="ECO:0000313" key="3">
    <source>
        <dbReference type="Proteomes" id="UP000027100"/>
    </source>
</evidence>
<dbReference type="PROSITE" id="PS50943">
    <property type="entry name" value="HTH_CROC1"/>
    <property type="match status" value="1"/>
</dbReference>
<dbReference type="EMBL" id="ARYM01000010">
    <property type="protein sequence ID" value="KCZ98476.1"/>
    <property type="molecule type" value="Genomic_DNA"/>
</dbReference>
<evidence type="ECO:0000313" key="2">
    <source>
        <dbReference type="EMBL" id="KCZ98476.1"/>
    </source>
</evidence>
<dbReference type="OrthoDB" id="9797172at2"/>
<feature type="domain" description="HTH cro/C1-type" evidence="1">
    <location>
        <begin position="18"/>
        <end position="72"/>
    </location>
</feature>
<dbReference type="Pfam" id="PF01381">
    <property type="entry name" value="HTH_3"/>
    <property type="match status" value="1"/>
</dbReference>
<gene>
    <name evidence="2" type="ORF">HPO_09695</name>
</gene>
<keyword evidence="2" id="KW-0238">DNA-binding</keyword>
<dbReference type="SMART" id="SM00530">
    <property type="entry name" value="HTH_XRE"/>
    <property type="match status" value="1"/>
</dbReference>
<dbReference type="SUPFAM" id="SSF47413">
    <property type="entry name" value="lambda repressor-like DNA-binding domains"/>
    <property type="match status" value="1"/>
</dbReference>
<dbReference type="GO" id="GO:0003677">
    <property type="term" value="F:DNA binding"/>
    <property type="evidence" value="ECO:0007669"/>
    <property type="project" value="UniProtKB-KW"/>
</dbReference>
<dbReference type="AlphaFoldDB" id="A0A062V8I2"/>
<sequence length="145" mass="16331">MSESKLPSDIDRIVGENIYRQRRRLKLTQERLGELLGLTFQQVQKYEKGVNRVSAGRLYEIANVLEVPVGFFFEGAGAPSFREAPGLAEDTEEPRIAILSDEVLQLIDAFQKINDASLRRSLLATIQAAASAFETRATQQEQYEQ</sequence>
<dbReference type="Gene3D" id="1.10.260.40">
    <property type="entry name" value="lambda repressor-like DNA-binding domains"/>
    <property type="match status" value="1"/>
</dbReference>
<dbReference type="CDD" id="cd00093">
    <property type="entry name" value="HTH_XRE"/>
    <property type="match status" value="1"/>
</dbReference>
<dbReference type="InterPro" id="IPR001387">
    <property type="entry name" value="Cro/C1-type_HTH"/>
</dbReference>
<evidence type="ECO:0000259" key="1">
    <source>
        <dbReference type="PROSITE" id="PS50943"/>
    </source>
</evidence>
<dbReference type="Proteomes" id="UP000027100">
    <property type="component" value="Unassembled WGS sequence"/>
</dbReference>
<proteinExistence type="predicted"/>
<keyword evidence="3" id="KW-1185">Reference proteome</keyword>
<dbReference type="RefSeq" id="WP_035597749.1">
    <property type="nucleotide sequence ID" value="NZ_ARYM01000010.1"/>
</dbReference>
<dbReference type="PATRIC" id="fig|1280954.3.peg.1964"/>
<reference evidence="2 3" key="1">
    <citation type="journal article" date="2014" name="Antonie Van Leeuwenhoek">
        <title>Hyphomonas beringensis sp. nov. and Hyphomonas chukchiensis sp. nov., isolated from surface seawater of the Bering Sea and Chukchi Sea.</title>
        <authorList>
            <person name="Li C."/>
            <person name="Lai Q."/>
            <person name="Li G."/>
            <person name="Dong C."/>
            <person name="Wang J."/>
            <person name="Liao Y."/>
            <person name="Shao Z."/>
        </authorList>
    </citation>
    <scope>NUCLEOTIDE SEQUENCE [LARGE SCALE GENOMIC DNA]</scope>
    <source>
        <strain evidence="2 3">PS728</strain>
    </source>
</reference>
<dbReference type="STRING" id="1280954.HPO_09695"/>
<accession>A0A062V8I2</accession>
<dbReference type="eggNOG" id="COG1396">
    <property type="taxonomic scope" value="Bacteria"/>
</dbReference>
<name>A0A062V8I2_9PROT</name>
<organism evidence="2 3">
    <name type="scientific">Hyphomonas polymorpha PS728</name>
    <dbReference type="NCBI Taxonomy" id="1280954"/>
    <lineage>
        <taxon>Bacteria</taxon>
        <taxon>Pseudomonadati</taxon>
        <taxon>Pseudomonadota</taxon>
        <taxon>Alphaproteobacteria</taxon>
        <taxon>Hyphomonadales</taxon>
        <taxon>Hyphomonadaceae</taxon>
        <taxon>Hyphomonas</taxon>
    </lineage>
</organism>
<comment type="caution">
    <text evidence="2">The sequence shown here is derived from an EMBL/GenBank/DDBJ whole genome shotgun (WGS) entry which is preliminary data.</text>
</comment>
<dbReference type="InterPro" id="IPR010982">
    <property type="entry name" value="Lambda_DNA-bd_dom_sf"/>
</dbReference>
<protein>
    <submittedName>
        <fullName evidence="2">DNA-binding protein</fullName>
    </submittedName>
</protein>